<dbReference type="EMBL" id="MT936858">
    <property type="protein sequence ID" value="URM60722.1"/>
    <property type="molecule type" value="mRNA"/>
</dbReference>
<dbReference type="SUPFAM" id="SSF55550">
    <property type="entry name" value="SH2 domain"/>
    <property type="match status" value="1"/>
</dbReference>
<dbReference type="AlphaFoldDB" id="A0A976X7E8"/>
<dbReference type="GO" id="GO:0007165">
    <property type="term" value="P:signal transduction"/>
    <property type="evidence" value="ECO:0007669"/>
    <property type="project" value="InterPro"/>
</dbReference>
<feature type="region of interest" description="Disordered" evidence="3">
    <location>
        <begin position="336"/>
        <end position="362"/>
    </location>
</feature>
<dbReference type="Gene3D" id="3.30.505.10">
    <property type="entry name" value="SH2 domain"/>
    <property type="match status" value="1"/>
</dbReference>
<organism evidence="5">
    <name type="scientific">Gymnema sylvestre</name>
    <name type="common">Gurmar</name>
    <name type="synonym">Periploca sylvestris</name>
    <dbReference type="NCBI Taxonomy" id="4068"/>
    <lineage>
        <taxon>Eukaryota</taxon>
        <taxon>Viridiplantae</taxon>
        <taxon>Streptophyta</taxon>
        <taxon>Embryophyta</taxon>
        <taxon>Tracheophyta</taxon>
        <taxon>Spermatophyta</taxon>
        <taxon>Magnoliopsida</taxon>
        <taxon>eudicotyledons</taxon>
        <taxon>Gunneridae</taxon>
        <taxon>Pentapetalae</taxon>
        <taxon>asterids</taxon>
        <taxon>lamiids</taxon>
        <taxon>Gentianales</taxon>
        <taxon>Apocynaceae</taxon>
        <taxon>Asclepiadoideae</taxon>
        <taxon>Marsdenieae</taxon>
        <taxon>Gymnema</taxon>
    </lineage>
</organism>
<evidence type="ECO:0000313" key="5">
    <source>
        <dbReference type="EMBL" id="URM60722.1"/>
    </source>
</evidence>
<evidence type="ECO:0000256" key="1">
    <source>
        <dbReference type="ARBA" id="ARBA00022999"/>
    </source>
</evidence>
<accession>A0A976X7E8</accession>
<sequence>MEAVEGVDEKDYVLLKDLRVELKDTAKEANGHFSFCFWLYLRSNGLSLPCTIFHQEHPDRKLRIPFLLLNERNKMVLFPVHFLHEEAGVTATSTNSMGGPCASTESDFPTNTWVHVGCEASQNVLVLHINGEVAGEKSLASLNNDLPSDGMEKLLLPCIIGEDQGCQAFVHCAEVLPFSLATKNFYAKDPPLQLSIDNSSLSDIEVDSDGAWSIVGGKGRRNFSLDVILENAFGRPVHREIEVVASLLYADNYERVEDTYDAEAPLITSYNGLEYASSDIPIKFINGRASFKLKIAQLSSRCDNRLFCIKFEIPELGRFPFLEEISQPIRCISRNRNPRARRKSPSGVHLVNGSLSPEHNDGPSDLLHNIVCEAKQSPSSKRVKLGQDKPFSGFNDAFTSKQRDQECNSHALTTNEVNNISQANSGGRPVNSGGLDVASDSENSEATKSDPMSMSRDINPISDLIVFKYCLGGPSERALLLKEISMSLREAEVAKFADQVSLFSGCAHHRHQILIAKRLVEDGTNLWNSIAQNNHQVLWENLVSGVKLHFTKMVSCSTRSLTHQDLQLLKKISGCQDLVSQENFEKMWSWLYPVALTLSRDWANGLWSSMTPKWIDGFITKEEAESSLQGPGGFQEPGTFVLRFPTTRSWPHPDAGNLVVTYVGPDYTIRHRLLTMDFIYSSKSRIVKSLQEMLLQEPELSRLGRYIYT</sequence>
<reference evidence="5" key="1">
    <citation type="submission" date="2020-08" db="EMBL/GenBank/DDBJ databases">
        <title>Identification of Transcription Factors in Gymnema sylvestre.</title>
        <authorList>
            <person name="Kalariya K.A."/>
        </authorList>
    </citation>
    <scope>NUCLEOTIDE SEQUENCE</scope>
</reference>
<evidence type="ECO:0000256" key="3">
    <source>
        <dbReference type="SAM" id="MobiDB-lite"/>
    </source>
</evidence>
<keyword evidence="1 2" id="KW-0727">SH2 domain</keyword>
<dbReference type="SUPFAM" id="SSF49899">
    <property type="entry name" value="Concanavalin A-like lectins/glucanases"/>
    <property type="match status" value="1"/>
</dbReference>
<dbReference type="InterPro" id="IPR001217">
    <property type="entry name" value="STAT"/>
</dbReference>
<dbReference type="InterPro" id="IPR036860">
    <property type="entry name" value="SH2_dom_sf"/>
</dbReference>
<dbReference type="PROSITE" id="PS50001">
    <property type="entry name" value="SH2"/>
    <property type="match status" value="1"/>
</dbReference>
<proteinExistence type="evidence at transcript level"/>
<dbReference type="GO" id="GO:0003700">
    <property type="term" value="F:DNA-binding transcription factor activity"/>
    <property type="evidence" value="ECO:0007669"/>
    <property type="project" value="InterPro"/>
</dbReference>
<feature type="region of interest" description="Disordered" evidence="3">
    <location>
        <begin position="414"/>
        <end position="454"/>
    </location>
</feature>
<dbReference type="InterPro" id="IPR013320">
    <property type="entry name" value="ConA-like_dom_sf"/>
</dbReference>
<dbReference type="PANTHER" id="PTHR11801">
    <property type="entry name" value="SIGNAL TRANSDUCER AND ACTIVATOR OF TRANSCRIPTION"/>
    <property type="match status" value="1"/>
</dbReference>
<feature type="domain" description="SH2" evidence="4">
    <location>
        <begin position="614"/>
        <end position="671"/>
    </location>
</feature>
<feature type="compositionally biased region" description="Polar residues" evidence="3">
    <location>
        <begin position="414"/>
        <end position="425"/>
    </location>
</feature>
<feature type="compositionally biased region" description="Polar residues" evidence="3">
    <location>
        <begin position="440"/>
        <end position="452"/>
    </location>
</feature>
<evidence type="ECO:0000256" key="2">
    <source>
        <dbReference type="PROSITE-ProRule" id="PRU00191"/>
    </source>
</evidence>
<dbReference type="InterPro" id="IPR000980">
    <property type="entry name" value="SH2"/>
</dbReference>
<evidence type="ECO:0000259" key="4">
    <source>
        <dbReference type="PROSITE" id="PS50001"/>
    </source>
</evidence>
<name>A0A976X7E8_GYMSY</name>
<protein>
    <submittedName>
        <fullName evidence="5">STAT family protein</fullName>
    </submittedName>
</protein>